<sequence length="31" mass="3794">MSSAKFRTLSIFVHYIFNNYFFYIPKSCRRG</sequence>
<proteinExistence type="predicted"/>
<protein>
    <submittedName>
        <fullName evidence="1">Uncharacterized protein</fullName>
    </submittedName>
</protein>
<accession>A0A0E9RK29</accession>
<dbReference type="EMBL" id="GBXM01079400">
    <property type="protein sequence ID" value="JAH29177.1"/>
    <property type="molecule type" value="Transcribed_RNA"/>
</dbReference>
<dbReference type="AlphaFoldDB" id="A0A0E9RK29"/>
<reference evidence="1" key="2">
    <citation type="journal article" date="2015" name="Fish Shellfish Immunol.">
        <title>Early steps in the European eel (Anguilla anguilla)-Vibrio vulnificus interaction in the gills: Role of the RtxA13 toxin.</title>
        <authorList>
            <person name="Callol A."/>
            <person name="Pajuelo D."/>
            <person name="Ebbesson L."/>
            <person name="Teles M."/>
            <person name="MacKenzie S."/>
            <person name="Amaro C."/>
        </authorList>
    </citation>
    <scope>NUCLEOTIDE SEQUENCE</scope>
</reference>
<organism evidence="1">
    <name type="scientific">Anguilla anguilla</name>
    <name type="common">European freshwater eel</name>
    <name type="synonym">Muraena anguilla</name>
    <dbReference type="NCBI Taxonomy" id="7936"/>
    <lineage>
        <taxon>Eukaryota</taxon>
        <taxon>Metazoa</taxon>
        <taxon>Chordata</taxon>
        <taxon>Craniata</taxon>
        <taxon>Vertebrata</taxon>
        <taxon>Euteleostomi</taxon>
        <taxon>Actinopterygii</taxon>
        <taxon>Neopterygii</taxon>
        <taxon>Teleostei</taxon>
        <taxon>Anguilliformes</taxon>
        <taxon>Anguillidae</taxon>
        <taxon>Anguilla</taxon>
    </lineage>
</organism>
<name>A0A0E9RK29_ANGAN</name>
<evidence type="ECO:0000313" key="1">
    <source>
        <dbReference type="EMBL" id="JAH29177.1"/>
    </source>
</evidence>
<reference evidence="1" key="1">
    <citation type="submission" date="2014-11" db="EMBL/GenBank/DDBJ databases">
        <authorList>
            <person name="Amaro Gonzalez C."/>
        </authorList>
    </citation>
    <scope>NUCLEOTIDE SEQUENCE</scope>
</reference>